<evidence type="ECO:0000256" key="6">
    <source>
        <dbReference type="PROSITE-ProRule" id="PRU00169"/>
    </source>
</evidence>
<dbReference type="InterPro" id="IPR003594">
    <property type="entry name" value="HATPase_dom"/>
</dbReference>
<dbReference type="InterPro" id="IPR004358">
    <property type="entry name" value="Sig_transdc_His_kin-like_C"/>
</dbReference>
<protein>
    <recommendedName>
        <fullName evidence="2">histidine kinase</fullName>
        <ecNumber evidence="2">2.7.13.3</ecNumber>
    </recommendedName>
</protein>
<dbReference type="RefSeq" id="WP_090075153.1">
    <property type="nucleotide sequence ID" value="NZ_FOVR01000015.1"/>
</dbReference>
<evidence type="ECO:0000256" key="2">
    <source>
        <dbReference type="ARBA" id="ARBA00012438"/>
    </source>
</evidence>
<accession>A0A1I5KYQ7</accession>
<dbReference type="PRINTS" id="PR00344">
    <property type="entry name" value="BCTRLSENSOR"/>
</dbReference>
<dbReference type="GO" id="GO:0009927">
    <property type="term" value="F:histidine phosphotransfer kinase activity"/>
    <property type="evidence" value="ECO:0007669"/>
    <property type="project" value="TreeGrafter"/>
</dbReference>
<keyword evidence="3 6" id="KW-0597">Phosphoprotein</keyword>
<dbReference type="SMART" id="SM00388">
    <property type="entry name" value="HisKA"/>
    <property type="match status" value="1"/>
</dbReference>
<keyword evidence="11" id="KW-1185">Reference proteome</keyword>
<dbReference type="Proteomes" id="UP000199236">
    <property type="component" value="Unassembled WGS sequence"/>
</dbReference>
<evidence type="ECO:0000313" key="10">
    <source>
        <dbReference type="EMBL" id="SFO90043.1"/>
    </source>
</evidence>
<name>A0A1I5KYQ7_9HYPH</name>
<dbReference type="EC" id="2.7.13.3" evidence="2"/>
<comment type="catalytic activity">
    <reaction evidence="1">
        <text>ATP + protein L-histidine = ADP + protein N-phospho-L-histidine.</text>
        <dbReference type="EC" id="2.7.13.3"/>
    </reaction>
</comment>
<dbReference type="Pfam" id="PF12860">
    <property type="entry name" value="PAS_7"/>
    <property type="match status" value="2"/>
</dbReference>
<dbReference type="Gene3D" id="1.10.287.130">
    <property type="match status" value="1"/>
</dbReference>
<dbReference type="Pfam" id="PF00512">
    <property type="entry name" value="HisKA"/>
    <property type="match status" value="1"/>
</dbReference>
<dbReference type="InterPro" id="IPR035965">
    <property type="entry name" value="PAS-like_dom_sf"/>
</dbReference>
<dbReference type="SUPFAM" id="SSF55874">
    <property type="entry name" value="ATPase domain of HSP90 chaperone/DNA topoisomerase II/histidine kinase"/>
    <property type="match status" value="1"/>
</dbReference>
<dbReference type="Pfam" id="PF00072">
    <property type="entry name" value="Response_reg"/>
    <property type="match status" value="1"/>
</dbReference>
<dbReference type="PANTHER" id="PTHR43047:SF9">
    <property type="entry name" value="HISTIDINE KINASE"/>
    <property type="match status" value="1"/>
</dbReference>
<evidence type="ECO:0000259" key="9">
    <source>
        <dbReference type="PROSITE" id="PS50110"/>
    </source>
</evidence>
<dbReference type="CDD" id="cd00082">
    <property type="entry name" value="HisKA"/>
    <property type="match status" value="1"/>
</dbReference>
<dbReference type="AlphaFoldDB" id="A0A1I5KYQ7"/>
<gene>
    <name evidence="10" type="ORF">SAMN04488056_11559</name>
</gene>
<dbReference type="CDD" id="cd00156">
    <property type="entry name" value="REC"/>
    <property type="match status" value="1"/>
</dbReference>
<evidence type="ECO:0000256" key="1">
    <source>
        <dbReference type="ARBA" id="ARBA00000085"/>
    </source>
</evidence>
<dbReference type="STRING" id="655353.SAMN04488056_11559"/>
<reference evidence="10 11" key="1">
    <citation type="submission" date="2016-10" db="EMBL/GenBank/DDBJ databases">
        <authorList>
            <person name="de Groot N.N."/>
        </authorList>
    </citation>
    <scope>NUCLEOTIDE SEQUENCE [LARGE SCALE GENOMIC DNA]</scope>
    <source>
        <strain evidence="10 11">CGMCC 1.9157</strain>
    </source>
</reference>
<dbReference type="GO" id="GO:0000155">
    <property type="term" value="F:phosphorelay sensor kinase activity"/>
    <property type="evidence" value="ECO:0007669"/>
    <property type="project" value="InterPro"/>
</dbReference>
<keyword evidence="4" id="KW-0808">Transferase</keyword>
<dbReference type="InterPro" id="IPR036097">
    <property type="entry name" value="HisK_dim/P_sf"/>
</dbReference>
<dbReference type="Gene3D" id="3.30.450.20">
    <property type="entry name" value="PAS domain"/>
    <property type="match status" value="1"/>
</dbReference>
<feature type="domain" description="Histidine kinase" evidence="8">
    <location>
        <begin position="381"/>
        <end position="593"/>
    </location>
</feature>
<dbReference type="CDD" id="cd00075">
    <property type="entry name" value="HATPase"/>
    <property type="match status" value="1"/>
</dbReference>
<dbReference type="OrthoDB" id="9764438at2"/>
<dbReference type="GO" id="GO:0005886">
    <property type="term" value="C:plasma membrane"/>
    <property type="evidence" value="ECO:0007669"/>
    <property type="project" value="TreeGrafter"/>
</dbReference>
<dbReference type="PANTHER" id="PTHR43047">
    <property type="entry name" value="TWO-COMPONENT HISTIDINE PROTEIN KINASE"/>
    <property type="match status" value="1"/>
</dbReference>
<feature type="modified residue" description="4-aspartylphosphate" evidence="6">
    <location>
        <position position="670"/>
    </location>
</feature>
<dbReference type="PROSITE" id="PS50110">
    <property type="entry name" value="RESPONSE_REGULATORY"/>
    <property type="match status" value="1"/>
</dbReference>
<evidence type="ECO:0000256" key="5">
    <source>
        <dbReference type="ARBA" id="ARBA00022777"/>
    </source>
</evidence>
<dbReference type="EMBL" id="FOVR01000015">
    <property type="protein sequence ID" value="SFO90043.1"/>
    <property type="molecule type" value="Genomic_DNA"/>
</dbReference>
<feature type="domain" description="Response regulatory" evidence="9">
    <location>
        <begin position="619"/>
        <end position="735"/>
    </location>
</feature>
<proteinExistence type="predicted"/>
<evidence type="ECO:0000256" key="3">
    <source>
        <dbReference type="ARBA" id="ARBA00022553"/>
    </source>
</evidence>
<dbReference type="Pfam" id="PF02518">
    <property type="entry name" value="HATPase_c"/>
    <property type="match status" value="1"/>
</dbReference>
<dbReference type="InterPro" id="IPR003661">
    <property type="entry name" value="HisK_dim/P_dom"/>
</dbReference>
<dbReference type="PROSITE" id="PS50109">
    <property type="entry name" value="HIS_KIN"/>
    <property type="match status" value="1"/>
</dbReference>
<dbReference type="Gene3D" id="3.30.565.10">
    <property type="entry name" value="Histidine kinase-like ATPase, C-terminal domain"/>
    <property type="match status" value="1"/>
</dbReference>
<dbReference type="InterPro" id="IPR036890">
    <property type="entry name" value="HATPase_C_sf"/>
</dbReference>
<dbReference type="SUPFAM" id="SSF47384">
    <property type="entry name" value="Homodimeric domain of signal transducing histidine kinase"/>
    <property type="match status" value="1"/>
</dbReference>
<dbReference type="InterPro" id="IPR011006">
    <property type="entry name" value="CheY-like_superfamily"/>
</dbReference>
<keyword evidence="7" id="KW-0175">Coiled coil</keyword>
<organism evidence="10 11">
    <name type="scientific">Cohaesibacter marisflavi</name>
    <dbReference type="NCBI Taxonomy" id="655353"/>
    <lineage>
        <taxon>Bacteria</taxon>
        <taxon>Pseudomonadati</taxon>
        <taxon>Pseudomonadota</taxon>
        <taxon>Alphaproteobacteria</taxon>
        <taxon>Hyphomicrobiales</taxon>
        <taxon>Cohaesibacteraceae</taxon>
    </lineage>
</organism>
<evidence type="ECO:0000256" key="7">
    <source>
        <dbReference type="SAM" id="Coils"/>
    </source>
</evidence>
<dbReference type="InterPro" id="IPR001789">
    <property type="entry name" value="Sig_transdc_resp-reg_receiver"/>
</dbReference>
<evidence type="ECO:0000256" key="4">
    <source>
        <dbReference type="ARBA" id="ARBA00022679"/>
    </source>
</evidence>
<keyword evidence="5" id="KW-0418">Kinase</keyword>
<evidence type="ECO:0000259" key="8">
    <source>
        <dbReference type="PROSITE" id="PS50109"/>
    </source>
</evidence>
<dbReference type="InterPro" id="IPR005467">
    <property type="entry name" value="His_kinase_dom"/>
</dbReference>
<sequence>MDHGLINPNDTLERQNEKLLKIVTTLMRRVEKGVDASGVAYAQFQRAVLLEDEVRARTHDLERALDLLNESNARLAKANAETETARVNLANALETVQEGFALFDAHDVLVMCNSRFGLPMLDIHPHLKPGLHFEDYVRMVSTSAYFDLPEAQTAKIWAANRMERHKDSHVAFNVRMAGDCWLQVSEHRTPDGGTVILQTDITDMVLLERQERERLLDGQARLIRATLEHLNQGICIFDNQNRLIGWNQRAGELLSIPARQFQLGNSFAALYKQICTKVSVSNKTDVGLIEKWVRDGVCRAPLSFEIVIGKERTLAVFAQQMPDAGFVISFTDVSAERAAVRAISEVNETLEQRVTERTLELEDALWEAERANASKSRFVAAASHDLLQPLSAAKLFVASLESEIEEPELAERISKASNALMSAENILNALLDISKLDSGRAALHVGPVSLHQILDQLRDELGPLAEKKGLQFRMIAPPAVVDSDASYLRRILQNLISNAIRYTRQGKVLVGVRKRQGRLFVEVRDTGSGIPEHERGRIFDEFQRLNASVSAADGMGLGLAIVERACRLLKHPLHLQSQVGKGTCFSVELPISSVAPKCDLPDDLILLGKEKRLSLEHHIVLLLENDDSLRSAITITLEKWGVDVLPCAREEEAVSVLQELDIAPDAIIADYQLDDGKLGTDVVERLRERYGKVPTCIISANRSPLLADHCRRMGASLHHKPLNPLELREFLEDAVSR</sequence>
<dbReference type="SUPFAM" id="SSF52172">
    <property type="entry name" value="CheY-like"/>
    <property type="match status" value="1"/>
</dbReference>
<dbReference type="SUPFAM" id="SSF55785">
    <property type="entry name" value="PYP-like sensor domain (PAS domain)"/>
    <property type="match status" value="1"/>
</dbReference>
<dbReference type="Gene3D" id="3.40.50.2300">
    <property type="match status" value="1"/>
</dbReference>
<dbReference type="SMART" id="SM00387">
    <property type="entry name" value="HATPase_c"/>
    <property type="match status" value="1"/>
</dbReference>
<evidence type="ECO:0000313" key="11">
    <source>
        <dbReference type="Proteomes" id="UP000199236"/>
    </source>
</evidence>
<dbReference type="SMART" id="SM00448">
    <property type="entry name" value="REC"/>
    <property type="match status" value="1"/>
</dbReference>
<dbReference type="FunFam" id="3.30.565.10:FF:000049">
    <property type="entry name" value="Two-component sensor histidine kinase"/>
    <property type="match status" value="1"/>
</dbReference>
<feature type="coiled-coil region" evidence="7">
    <location>
        <begin position="61"/>
        <end position="95"/>
    </location>
</feature>